<feature type="transmembrane region" description="Helical" evidence="2">
    <location>
        <begin position="822"/>
        <end position="840"/>
    </location>
</feature>
<feature type="transmembrane region" description="Helical" evidence="2">
    <location>
        <begin position="78"/>
        <end position="107"/>
    </location>
</feature>
<dbReference type="PANTHER" id="PTHR35313">
    <property type="entry name" value="NO EXINE FORMATION 1"/>
    <property type="match status" value="1"/>
</dbReference>
<dbReference type="EMBL" id="BSYO01000003">
    <property type="protein sequence ID" value="GMH02121.1"/>
    <property type="molecule type" value="Genomic_DNA"/>
</dbReference>
<feature type="transmembrane region" description="Helical" evidence="2">
    <location>
        <begin position="190"/>
        <end position="211"/>
    </location>
</feature>
<feature type="region of interest" description="Disordered" evidence="1">
    <location>
        <begin position="1"/>
        <end position="65"/>
    </location>
</feature>
<feature type="transmembrane region" description="Helical" evidence="2">
    <location>
        <begin position="791"/>
        <end position="810"/>
    </location>
</feature>
<feature type="compositionally biased region" description="Low complexity" evidence="1">
    <location>
        <begin position="44"/>
        <end position="58"/>
    </location>
</feature>
<evidence type="ECO:0000256" key="1">
    <source>
        <dbReference type="SAM" id="MobiDB-lite"/>
    </source>
</evidence>
<feature type="transmembrane region" description="Helical" evidence="2">
    <location>
        <begin position="980"/>
        <end position="998"/>
    </location>
</feature>
<feature type="transmembrane region" description="Helical" evidence="2">
    <location>
        <begin position="285"/>
        <end position="312"/>
    </location>
</feature>
<feature type="transmembrane region" description="Helical" evidence="2">
    <location>
        <begin position="1049"/>
        <end position="1069"/>
    </location>
</feature>
<reference evidence="3" key="1">
    <citation type="submission" date="2023-05" db="EMBL/GenBank/DDBJ databases">
        <title>Nepenthes gracilis genome sequencing.</title>
        <authorList>
            <person name="Fukushima K."/>
        </authorList>
    </citation>
    <scope>NUCLEOTIDE SEQUENCE</scope>
    <source>
        <strain evidence="3">SING2019-196</strain>
    </source>
</reference>
<feature type="transmembrane region" description="Helical" evidence="2">
    <location>
        <begin position="592"/>
        <end position="609"/>
    </location>
</feature>
<feature type="transmembrane region" description="Helical" evidence="2">
    <location>
        <begin position="150"/>
        <end position="169"/>
    </location>
</feature>
<feature type="transmembrane region" description="Helical" evidence="2">
    <location>
        <begin position="1010"/>
        <end position="1029"/>
    </location>
</feature>
<accession>A0AAD3S0K8</accession>
<feature type="transmembrane region" description="Helical" evidence="2">
    <location>
        <begin position="119"/>
        <end position="138"/>
    </location>
</feature>
<feature type="transmembrane region" description="Helical" evidence="2">
    <location>
        <begin position="217"/>
        <end position="236"/>
    </location>
</feature>
<feature type="transmembrane region" description="Helical" evidence="2">
    <location>
        <begin position="877"/>
        <end position="895"/>
    </location>
</feature>
<feature type="transmembrane region" description="Helical" evidence="2">
    <location>
        <begin position="952"/>
        <end position="974"/>
    </location>
</feature>
<feature type="compositionally biased region" description="Polar residues" evidence="1">
    <location>
        <begin position="15"/>
        <end position="43"/>
    </location>
</feature>
<dbReference type="Proteomes" id="UP001279734">
    <property type="component" value="Unassembled WGS sequence"/>
</dbReference>
<gene>
    <name evidence="3" type="ORF">Nepgr_003960</name>
</gene>
<feature type="transmembrane region" description="Helical" evidence="2">
    <location>
        <begin position="257"/>
        <end position="279"/>
    </location>
</feature>
<feature type="transmembrane region" description="Helical" evidence="2">
    <location>
        <begin position="394"/>
        <end position="420"/>
    </location>
</feature>
<feature type="transmembrane region" description="Helical" evidence="2">
    <location>
        <begin position="688"/>
        <end position="706"/>
    </location>
</feature>
<keyword evidence="2" id="KW-0812">Transmembrane</keyword>
<evidence type="ECO:0000256" key="2">
    <source>
        <dbReference type="SAM" id="Phobius"/>
    </source>
</evidence>
<proteinExistence type="predicted"/>
<organism evidence="3 4">
    <name type="scientific">Nepenthes gracilis</name>
    <name type="common">Slender pitcher plant</name>
    <dbReference type="NCBI Taxonomy" id="150966"/>
    <lineage>
        <taxon>Eukaryota</taxon>
        <taxon>Viridiplantae</taxon>
        <taxon>Streptophyta</taxon>
        <taxon>Embryophyta</taxon>
        <taxon>Tracheophyta</taxon>
        <taxon>Spermatophyta</taxon>
        <taxon>Magnoliopsida</taxon>
        <taxon>eudicotyledons</taxon>
        <taxon>Gunneridae</taxon>
        <taxon>Pentapetalae</taxon>
        <taxon>Caryophyllales</taxon>
        <taxon>Nepenthaceae</taxon>
        <taxon>Nepenthes</taxon>
    </lineage>
</organism>
<comment type="caution">
    <text evidence="3">The sequence shown here is derived from an EMBL/GenBank/DDBJ whole genome shotgun (WGS) entry which is preliminary data.</text>
</comment>
<keyword evidence="4" id="KW-1185">Reference proteome</keyword>
<feature type="transmembrane region" description="Helical" evidence="2">
    <location>
        <begin position="768"/>
        <end position="785"/>
    </location>
</feature>
<evidence type="ECO:0000313" key="4">
    <source>
        <dbReference type="Proteomes" id="UP001279734"/>
    </source>
</evidence>
<feature type="transmembrane region" description="Helical" evidence="2">
    <location>
        <begin position="333"/>
        <end position="356"/>
    </location>
</feature>
<dbReference type="AlphaFoldDB" id="A0AAD3S0K8"/>
<keyword evidence="2" id="KW-0472">Membrane</keyword>
<keyword evidence="2" id="KW-1133">Transmembrane helix</keyword>
<feature type="transmembrane region" description="Helical" evidence="2">
    <location>
        <begin position="368"/>
        <end position="387"/>
    </location>
</feature>
<feature type="transmembrane region" description="Helical" evidence="2">
    <location>
        <begin position="621"/>
        <end position="637"/>
    </location>
</feature>
<feature type="transmembrane region" description="Helical" evidence="2">
    <location>
        <begin position="742"/>
        <end position="761"/>
    </location>
</feature>
<feature type="transmembrane region" description="Helical" evidence="2">
    <location>
        <begin position="569"/>
        <end position="586"/>
    </location>
</feature>
<sequence length="1132" mass="125281">MLPPELQPRSYRPYISSSMDSPTLSSVFNNGGYSPERNPNPNFSLKSSTDSLSNSSTSHPPKNNSRYSPSTFIYNTRIAISLVPCGAVLIDLGGTPVVATLTLGLMGSYILDSLNFKPGAFFCVWFSLIAAQIALFFSSSVTSTFNSFPLAFLAAFLCAEANFLIGVWSSLQFRWILIENPSIVLALERLLFACVPFASATLFTWATISAIGMENSAYYLMVLNCIFYWLYSIPRVSSFKFKQDGGAYHGGEIPNDMLILGPIESCFHTLNLLFFPLLFHVASHYSMIFSSSASVCDLFLLFFIPLLFQLYASTRNALWWVSKNPKQLHRIRITNGAVALFVVIICLEIRVVFHSFGRYIQVSPPFDYVLVTTTMLGGAAAACVYALGMTVNALSFAAFTALAVVVGAAGAVVVGFPVWLLLLPSASGFYLARFFGKKSLPSYFVFVVLGSLMVMWFVMHNFWDLNIWLAGMSLKSLCKLIVASVVLAMAIPGLALFPPKFKFLTEVALICHALLLCHIENQVFNYSSIYYYGLEDDVIYPSYMVVMTTFVGLTLVRRLAVDNRIGQKTVWMLLCLYVSKLTMLLITSKSVVWASALLLLAISPPLLLYKDKSKRASKMKLWQGYAHAVVVALSIWFCRETIFEALQWCNGRPPSDSLLLGSCIVLMGLACMPIVAIHFTQMLSSKRCLVLVLVFGFLCILMQPPIPLSWAYHSDLMKAALQTGDDISIYGFMAPKPTWPSWLLIAAIMLTLSGVTSAIPIKYIVELRLFYAIAVGIALAVYISAEYFLHAAILHVLIVITMVCSSIHVVFTHFPSASSTKLLPWVFALLVALFPVTYLLEGQVRIKIITEDGGVGDSAEEDRRLTTLLAVEGARTSLLGLYAAIFMLIALQIKFELASLMQKKPLEQGRIRSSQSGPSSSASFATKFRFMPQHRTSSVPTFTIKKMAAEGAWMPAVGNVATIMCFAICLILNVSVTRGSNRAIFLLAPILLLLNQDSDFVAGFGDKQRYFPVTLVISAYLILTALYDIWEEVWHGNAGWGLEIGGPDWIFAVKNVSLLILTFPSHILFNQFVWSCIKRKDSAPLLTVPLNLPSIIITDVIKVKILGLLGVIYSLAQYLIFRQQYISGLKYI</sequence>
<protein>
    <recommendedName>
        <fullName evidence="5">No exine formation 1</fullName>
    </recommendedName>
</protein>
<evidence type="ECO:0000313" key="3">
    <source>
        <dbReference type="EMBL" id="GMH02121.1"/>
    </source>
</evidence>
<feature type="transmembrane region" description="Helical" evidence="2">
    <location>
        <begin position="440"/>
        <end position="459"/>
    </location>
</feature>
<name>A0AAD3S0K8_NEPGR</name>
<feature type="transmembrane region" description="Helical" evidence="2">
    <location>
        <begin position="657"/>
        <end position="676"/>
    </location>
</feature>
<feature type="transmembrane region" description="Helical" evidence="2">
    <location>
        <begin position="538"/>
        <end position="557"/>
    </location>
</feature>
<evidence type="ECO:0008006" key="5">
    <source>
        <dbReference type="Google" id="ProtNLM"/>
    </source>
</evidence>
<dbReference type="PANTHER" id="PTHR35313:SF1">
    <property type="entry name" value="NO EXINE FORMATION 1"/>
    <property type="match status" value="1"/>
</dbReference>
<feature type="transmembrane region" description="Helical" evidence="2">
    <location>
        <begin position="480"/>
        <end position="497"/>
    </location>
</feature>